<feature type="binding site" evidence="5">
    <location>
        <begin position="320"/>
        <end position="324"/>
    </location>
    <ligand>
        <name>GTP</name>
        <dbReference type="ChEBI" id="CHEBI:37565"/>
    </ligand>
</feature>
<comment type="caution">
    <text evidence="8">The sequence shown here is derived from an EMBL/GenBank/DDBJ whole genome shotgun (WGS) entry which is preliminary data.</text>
</comment>
<gene>
    <name evidence="8" type="ORF">DFH07DRAFT_382764</name>
</gene>
<dbReference type="InterPro" id="IPR001019">
    <property type="entry name" value="Gprotein_alpha_su"/>
</dbReference>
<evidence type="ECO:0000313" key="8">
    <source>
        <dbReference type="EMBL" id="KAJ7764188.1"/>
    </source>
</evidence>
<dbReference type="FunFam" id="3.40.50.300:FF:000692">
    <property type="entry name" value="Guanine nucleotide-binding protein subunit alpha"/>
    <property type="match status" value="1"/>
</dbReference>
<dbReference type="InterPro" id="IPR027417">
    <property type="entry name" value="P-loop_NTPase"/>
</dbReference>
<evidence type="ECO:0000256" key="5">
    <source>
        <dbReference type="PIRSR" id="PIRSR601019-1"/>
    </source>
</evidence>
<evidence type="ECO:0000256" key="2">
    <source>
        <dbReference type="ARBA" id="ARBA00022741"/>
    </source>
</evidence>
<dbReference type="GO" id="GO:0005525">
    <property type="term" value="F:GTP binding"/>
    <property type="evidence" value="ECO:0007669"/>
    <property type="project" value="UniProtKB-KW"/>
</dbReference>
<dbReference type="Gene3D" id="3.40.50.300">
    <property type="entry name" value="P-loop containing nucleotide triphosphate hydrolases"/>
    <property type="match status" value="2"/>
</dbReference>
<organism evidence="8 9">
    <name type="scientific">Mycena maculata</name>
    <dbReference type="NCBI Taxonomy" id="230809"/>
    <lineage>
        <taxon>Eukaryota</taxon>
        <taxon>Fungi</taxon>
        <taxon>Dikarya</taxon>
        <taxon>Basidiomycota</taxon>
        <taxon>Agaricomycotina</taxon>
        <taxon>Agaricomycetes</taxon>
        <taxon>Agaricomycetidae</taxon>
        <taxon>Agaricales</taxon>
        <taxon>Marasmiineae</taxon>
        <taxon>Mycenaceae</taxon>
        <taxon>Mycena</taxon>
    </lineage>
</organism>
<dbReference type="GO" id="GO:0005737">
    <property type="term" value="C:cytoplasm"/>
    <property type="evidence" value="ECO:0007669"/>
    <property type="project" value="TreeGrafter"/>
</dbReference>
<protein>
    <submittedName>
        <fullName evidence="8">Guanine nucleotide binding protein, alpha subunit</fullName>
    </submittedName>
</protein>
<dbReference type="AlphaFoldDB" id="A0AAD7JJM7"/>
<keyword evidence="6" id="KW-0460">Magnesium</keyword>
<proteinExistence type="predicted"/>
<keyword evidence="1 6" id="KW-0479">Metal-binding</keyword>
<feature type="compositionally biased region" description="Basic and acidic residues" evidence="7">
    <location>
        <begin position="46"/>
        <end position="55"/>
    </location>
</feature>
<keyword evidence="2 5" id="KW-0547">Nucleotide-binding</keyword>
<dbReference type="SUPFAM" id="SSF52540">
    <property type="entry name" value="P-loop containing nucleoside triphosphate hydrolases"/>
    <property type="match status" value="1"/>
</dbReference>
<dbReference type="Pfam" id="PF00503">
    <property type="entry name" value="G-alpha"/>
    <property type="match status" value="1"/>
</dbReference>
<dbReference type="GO" id="GO:0001664">
    <property type="term" value="F:G protein-coupled receptor binding"/>
    <property type="evidence" value="ECO:0007669"/>
    <property type="project" value="TreeGrafter"/>
</dbReference>
<dbReference type="InterPro" id="IPR011025">
    <property type="entry name" value="GproteinA_insert"/>
</dbReference>
<evidence type="ECO:0000256" key="3">
    <source>
        <dbReference type="ARBA" id="ARBA00023134"/>
    </source>
</evidence>
<evidence type="ECO:0000256" key="7">
    <source>
        <dbReference type="SAM" id="MobiDB-lite"/>
    </source>
</evidence>
<feature type="compositionally biased region" description="Basic and acidic residues" evidence="7">
    <location>
        <begin position="23"/>
        <end position="36"/>
    </location>
</feature>
<evidence type="ECO:0000256" key="4">
    <source>
        <dbReference type="ARBA" id="ARBA00023224"/>
    </source>
</evidence>
<dbReference type="SMART" id="SM00275">
    <property type="entry name" value="G_alpha"/>
    <property type="match status" value="1"/>
</dbReference>
<dbReference type="PANTHER" id="PTHR10218">
    <property type="entry name" value="GTP-BINDING PROTEIN ALPHA SUBUNIT"/>
    <property type="match status" value="1"/>
</dbReference>
<dbReference type="PANTHER" id="PTHR10218:SF360">
    <property type="entry name" value="GUANINE NUCLEOTIDE-BINDING PROTEIN SUBUNIT ALPHA HOMOLOG"/>
    <property type="match status" value="1"/>
</dbReference>
<dbReference type="GO" id="GO:0007188">
    <property type="term" value="P:adenylate cyclase-modulating G protein-coupled receptor signaling pathway"/>
    <property type="evidence" value="ECO:0007669"/>
    <property type="project" value="TreeGrafter"/>
</dbReference>
<evidence type="ECO:0000256" key="6">
    <source>
        <dbReference type="PIRSR" id="PIRSR601019-2"/>
    </source>
</evidence>
<dbReference type="GO" id="GO:0031683">
    <property type="term" value="F:G-protein beta/gamma-subunit complex binding"/>
    <property type="evidence" value="ECO:0007669"/>
    <property type="project" value="InterPro"/>
</dbReference>
<dbReference type="Proteomes" id="UP001215280">
    <property type="component" value="Unassembled WGS sequence"/>
</dbReference>
<evidence type="ECO:0000313" key="9">
    <source>
        <dbReference type="Proteomes" id="UP001215280"/>
    </source>
</evidence>
<dbReference type="GO" id="GO:0046872">
    <property type="term" value="F:metal ion binding"/>
    <property type="evidence" value="ECO:0007669"/>
    <property type="project" value="UniProtKB-KW"/>
</dbReference>
<sequence>MFSFDDSEDPIAAAIAPPENESPQERQLRILKEHTAKQVSDGIDEEITRERQQAKRESKPVKILLLGQSESGKSTTLKNFQLMCEPKTFRAERASWRAIIQFNMIRSVCVILDALARDLNPTDLPPSPHSSWSSRDSLHPDADLLALHARLLPLLQIEDVLAQRLAGPDAHNVPDSALTSTHLPMTTRRRPGKEVAVNSTVAWKSAFMRKPTGHESFDTQNVVDWDDPDDPGAALHAHSDDIRRLWGHPMVRQILARQGIRLQEQPGFFLDEIEAVTAPRYVPTDDHILRARLKTLGVSEHRMRLADPNGSITRQFHIFDVGGQRSMRPKWVPYFDDVDAIIFLSPISAFDQVLVEDHRVNRLADSLELWTSIVSNKLLEDTNMILFLNKVDIMQSKLASGIQLVDYCPAYGRRPNDFDSASRFLKKQFSAILKQSSPAPRIFYCPLTNVIDTKSTTYVLAGIKANLMHFNLKESYLIM</sequence>
<keyword evidence="4" id="KW-0807">Transducer</keyword>
<dbReference type="Gene3D" id="1.10.400.10">
    <property type="entry name" value="GI Alpha 1, domain 2-like"/>
    <property type="match status" value="1"/>
</dbReference>
<dbReference type="PRINTS" id="PR00318">
    <property type="entry name" value="GPROTEINA"/>
</dbReference>
<feature type="region of interest" description="Disordered" evidence="7">
    <location>
        <begin position="1"/>
        <end position="55"/>
    </location>
</feature>
<feature type="compositionally biased region" description="Low complexity" evidence="7">
    <location>
        <begin position="10"/>
        <end position="21"/>
    </location>
</feature>
<reference evidence="8" key="1">
    <citation type="submission" date="2023-03" db="EMBL/GenBank/DDBJ databases">
        <title>Massive genome expansion in bonnet fungi (Mycena s.s.) driven by repeated elements and novel gene families across ecological guilds.</title>
        <authorList>
            <consortium name="Lawrence Berkeley National Laboratory"/>
            <person name="Harder C.B."/>
            <person name="Miyauchi S."/>
            <person name="Viragh M."/>
            <person name="Kuo A."/>
            <person name="Thoen E."/>
            <person name="Andreopoulos B."/>
            <person name="Lu D."/>
            <person name="Skrede I."/>
            <person name="Drula E."/>
            <person name="Henrissat B."/>
            <person name="Morin E."/>
            <person name="Kohler A."/>
            <person name="Barry K."/>
            <person name="LaButti K."/>
            <person name="Morin E."/>
            <person name="Salamov A."/>
            <person name="Lipzen A."/>
            <person name="Mereny Z."/>
            <person name="Hegedus B."/>
            <person name="Baldrian P."/>
            <person name="Stursova M."/>
            <person name="Weitz H."/>
            <person name="Taylor A."/>
            <person name="Grigoriev I.V."/>
            <person name="Nagy L.G."/>
            <person name="Martin F."/>
            <person name="Kauserud H."/>
        </authorList>
    </citation>
    <scope>NUCLEOTIDE SEQUENCE</scope>
    <source>
        <strain evidence="8">CBHHK188m</strain>
    </source>
</reference>
<keyword evidence="3 5" id="KW-0342">GTP-binding</keyword>
<evidence type="ECO:0000256" key="1">
    <source>
        <dbReference type="ARBA" id="ARBA00022723"/>
    </source>
</evidence>
<dbReference type="PROSITE" id="PS51882">
    <property type="entry name" value="G_ALPHA"/>
    <property type="match status" value="1"/>
</dbReference>
<keyword evidence="9" id="KW-1185">Reference proteome</keyword>
<dbReference type="GO" id="GO:0005834">
    <property type="term" value="C:heterotrimeric G-protein complex"/>
    <property type="evidence" value="ECO:0007669"/>
    <property type="project" value="TreeGrafter"/>
</dbReference>
<dbReference type="SUPFAM" id="SSF47895">
    <property type="entry name" value="Transducin (alpha subunit), insertion domain"/>
    <property type="match status" value="1"/>
</dbReference>
<feature type="binding site" evidence="5">
    <location>
        <begin position="289"/>
        <end position="295"/>
    </location>
    <ligand>
        <name>GTP</name>
        <dbReference type="ChEBI" id="CHEBI:37565"/>
    </ligand>
</feature>
<feature type="binding site" evidence="5">
    <location>
        <begin position="389"/>
        <end position="392"/>
    </location>
    <ligand>
        <name>GTP</name>
        <dbReference type="ChEBI" id="CHEBI:37565"/>
    </ligand>
</feature>
<feature type="binding site" evidence="6">
    <location>
        <position position="295"/>
    </location>
    <ligand>
        <name>Mg(2+)</name>
        <dbReference type="ChEBI" id="CHEBI:18420"/>
    </ligand>
</feature>
<dbReference type="GO" id="GO:0003924">
    <property type="term" value="F:GTPase activity"/>
    <property type="evidence" value="ECO:0007669"/>
    <property type="project" value="InterPro"/>
</dbReference>
<dbReference type="EMBL" id="JARJLG010000038">
    <property type="protein sequence ID" value="KAJ7764188.1"/>
    <property type="molecule type" value="Genomic_DNA"/>
</dbReference>
<accession>A0AAD7JJM7</accession>
<name>A0AAD7JJM7_9AGAR</name>